<protein>
    <recommendedName>
        <fullName evidence="1">Cupin type-2 domain-containing protein</fullName>
    </recommendedName>
</protein>
<reference evidence="2 3" key="1">
    <citation type="submission" date="2018-04" db="EMBL/GenBank/DDBJ databases">
        <title>Genomic Encyclopedia of Type Strains, Phase IV (KMG-IV): sequencing the most valuable type-strain genomes for metagenomic binning, comparative biology and taxonomic classification.</title>
        <authorList>
            <person name="Goeker M."/>
        </authorList>
    </citation>
    <scope>NUCLEOTIDE SEQUENCE [LARGE SCALE GENOMIC DNA]</scope>
    <source>
        <strain evidence="2 3">DSM 45771</strain>
    </source>
</reference>
<dbReference type="OrthoDB" id="9791637at2"/>
<accession>A0A2U1F0U9</accession>
<dbReference type="SUPFAM" id="SSF51182">
    <property type="entry name" value="RmlC-like cupins"/>
    <property type="match status" value="1"/>
</dbReference>
<comment type="caution">
    <text evidence="2">The sequence shown here is derived from an EMBL/GenBank/DDBJ whole genome shotgun (WGS) entry which is preliminary data.</text>
</comment>
<feature type="domain" description="Cupin type-2" evidence="1">
    <location>
        <begin position="38"/>
        <end position="101"/>
    </location>
</feature>
<dbReference type="InterPro" id="IPR011051">
    <property type="entry name" value="RmlC_Cupin_sf"/>
</dbReference>
<gene>
    <name evidence="2" type="ORF">C8D89_11470</name>
</gene>
<keyword evidence="3" id="KW-1185">Reference proteome</keyword>
<dbReference type="PANTHER" id="PTHR36440:SF1">
    <property type="entry name" value="PUTATIVE (AFU_ORTHOLOGUE AFUA_8G07350)-RELATED"/>
    <property type="match status" value="1"/>
</dbReference>
<evidence type="ECO:0000313" key="2">
    <source>
        <dbReference type="EMBL" id="PVZ05814.1"/>
    </source>
</evidence>
<dbReference type="InterPro" id="IPR053146">
    <property type="entry name" value="QDO-like"/>
</dbReference>
<dbReference type="InterPro" id="IPR013096">
    <property type="entry name" value="Cupin_2"/>
</dbReference>
<dbReference type="RefSeq" id="WP_116710225.1">
    <property type="nucleotide sequence ID" value="NZ_QEKW01000014.1"/>
</dbReference>
<dbReference type="InterPro" id="IPR014710">
    <property type="entry name" value="RmlC-like_jellyroll"/>
</dbReference>
<sequence>MSEPFAVPPDGGRATWTDGLNLFKATAEDTGGALAVWESLMPRGSSPVLHVHHHEDEAFYVLEGAMTFRVGDEFVDGPAGTFVWGPRGVPHQFRADSPTARLLTWFVPAGGEQMFFHFSRPAEELTLPPPTQEPSHGLRPEELETIARRYQMEVLGPPMRSRSTT</sequence>
<name>A0A2U1F0U9_9PSEU</name>
<organism evidence="2 3">
    <name type="scientific">Actinomycetospora cinnamomea</name>
    <dbReference type="NCBI Taxonomy" id="663609"/>
    <lineage>
        <taxon>Bacteria</taxon>
        <taxon>Bacillati</taxon>
        <taxon>Actinomycetota</taxon>
        <taxon>Actinomycetes</taxon>
        <taxon>Pseudonocardiales</taxon>
        <taxon>Pseudonocardiaceae</taxon>
        <taxon>Actinomycetospora</taxon>
    </lineage>
</organism>
<proteinExistence type="predicted"/>
<dbReference type="Proteomes" id="UP000245639">
    <property type="component" value="Unassembled WGS sequence"/>
</dbReference>
<dbReference type="Pfam" id="PF07883">
    <property type="entry name" value="Cupin_2"/>
    <property type="match status" value="1"/>
</dbReference>
<dbReference type="PANTHER" id="PTHR36440">
    <property type="entry name" value="PUTATIVE (AFU_ORTHOLOGUE AFUA_8G07350)-RELATED"/>
    <property type="match status" value="1"/>
</dbReference>
<dbReference type="AlphaFoldDB" id="A0A2U1F0U9"/>
<evidence type="ECO:0000313" key="3">
    <source>
        <dbReference type="Proteomes" id="UP000245639"/>
    </source>
</evidence>
<evidence type="ECO:0000259" key="1">
    <source>
        <dbReference type="Pfam" id="PF07883"/>
    </source>
</evidence>
<dbReference type="EMBL" id="QEKW01000014">
    <property type="protein sequence ID" value="PVZ05814.1"/>
    <property type="molecule type" value="Genomic_DNA"/>
</dbReference>
<dbReference type="Gene3D" id="2.60.120.10">
    <property type="entry name" value="Jelly Rolls"/>
    <property type="match status" value="1"/>
</dbReference>